<feature type="domain" description="Sigma-54 factor interaction" evidence="5">
    <location>
        <begin position="146"/>
        <end position="375"/>
    </location>
</feature>
<dbReference type="Pfam" id="PF25601">
    <property type="entry name" value="AAA_lid_14"/>
    <property type="match status" value="1"/>
</dbReference>
<dbReference type="PROSITE" id="PS00676">
    <property type="entry name" value="SIGMA54_INTERACT_2"/>
    <property type="match status" value="1"/>
</dbReference>
<dbReference type="Proteomes" id="UP001491691">
    <property type="component" value="Unassembled WGS sequence"/>
</dbReference>
<keyword evidence="3" id="KW-0805">Transcription regulation</keyword>
<dbReference type="Gene3D" id="1.10.10.60">
    <property type="entry name" value="Homeodomain-like"/>
    <property type="match status" value="1"/>
</dbReference>
<evidence type="ECO:0000256" key="4">
    <source>
        <dbReference type="ARBA" id="ARBA00023163"/>
    </source>
</evidence>
<dbReference type="InterPro" id="IPR027417">
    <property type="entry name" value="P-loop_NTPase"/>
</dbReference>
<dbReference type="InterPro" id="IPR000014">
    <property type="entry name" value="PAS"/>
</dbReference>
<dbReference type="InterPro" id="IPR002078">
    <property type="entry name" value="Sigma_54_int"/>
</dbReference>
<dbReference type="Gene3D" id="3.30.450.20">
    <property type="entry name" value="PAS domain"/>
    <property type="match status" value="1"/>
</dbReference>
<comment type="caution">
    <text evidence="8">The sequence shown here is derived from an EMBL/GenBank/DDBJ whole genome shotgun (WGS) entry which is preliminary data.</text>
</comment>
<dbReference type="InterPro" id="IPR025943">
    <property type="entry name" value="Sigma_54_int_dom_ATP-bd_2"/>
</dbReference>
<dbReference type="Gene3D" id="1.10.8.60">
    <property type="match status" value="1"/>
</dbReference>
<dbReference type="InterPro" id="IPR009057">
    <property type="entry name" value="Homeodomain-like_sf"/>
</dbReference>
<dbReference type="Pfam" id="PF02954">
    <property type="entry name" value="HTH_8"/>
    <property type="match status" value="1"/>
</dbReference>
<organism evidence="8 9">
    <name type="scientific">Peptoniphilus senegalensis</name>
    <dbReference type="NCBI Taxonomy" id="1465757"/>
    <lineage>
        <taxon>Bacteria</taxon>
        <taxon>Bacillati</taxon>
        <taxon>Bacillota</taxon>
        <taxon>Tissierellia</taxon>
        <taxon>Tissierellales</taxon>
        <taxon>Peptoniphilaceae</taxon>
        <taxon>Peptoniphilus</taxon>
    </lineage>
</organism>
<dbReference type="RefSeq" id="WP_349189134.1">
    <property type="nucleotide sequence ID" value="NZ_JBBNPP010000015.1"/>
</dbReference>
<evidence type="ECO:0000259" key="5">
    <source>
        <dbReference type="PROSITE" id="PS50045"/>
    </source>
</evidence>
<feature type="domain" description="PAC" evidence="7">
    <location>
        <begin position="76"/>
        <end position="128"/>
    </location>
</feature>
<evidence type="ECO:0000259" key="7">
    <source>
        <dbReference type="PROSITE" id="PS50113"/>
    </source>
</evidence>
<keyword evidence="9" id="KW-1185">Reference proteome</keyword>
<dbReference type="PROSITE" id="PS50112">
    <property type="entry name" value="PAS"/>
    <property type="match status" value="1"/>
</dbReference>
<dbReference type="CDD" id="cd00009">
    <property type="entry name" value="AAA"/>
    <property type="match status" value="1"/>
</dbReference>
<name>A0ABV1J302_9FIRM</name>
<keyword evidence="4" id="KW-0804">Transcription</keyword>
<dbReference type="PANTHER" id="PTHR32071">
    <property type="entry name" value="TRANSCRIPTIONAL REGULATORY PROTEIN"/>
    <property type="match status" value="1"/>
</dbReference>
<dbReference type="Pfam" id="PF00158">
    <property type="entry name" value="Sigma54_activat"/>
    <property type="match status" value="1"/>
</dbReference>
<sequence>MTVNEKVYDKEDLIHVLENIGEGIYLTDGNAKTLFINKAYGNISGGNRGLFLDRNMKDIVEDNLIDDSASLKVLEKGKEVTMNQTLKNGRKVLITSSPIFAKDNSIKMVVTILRDVTRLKEMQEELALKGKRINNLMLVLERDGDIIYRSGIMEDVVNTALKAAEYNTTILINGETGVGKDLIAKLIYKFGLRKDKPFVDVNCAAIPTNLMESELFGYEPGSFTGASKKGKKGFFEMANGGTIFLDEIGELSLDMQTKLLKVIQDKKLYRVGGNEFINIDVNIISATNRNLYNMVKEGKFREDLFYRLNVIPIYIPPLRERKEDIPVLIDYFLNKLINSYNQEKFFDEDALEVLYNYSWHGNIRELKNVIERTYILSKNSHIKKSDLPENLNSEIVSDRFKEFRNLNLYESVEKFEKLLIEDVLSNSKNNKKAAEILNVDPSTLTRKRQKYGI</sequence>
<keyword evidence="2" id="KW-0067">ATP-binding</keyword>
<evidence type="ECO:0000313" key="9">
    <source>
        <dbReference type="Proteomes" id="UP001491691"/>
    </source>
</evidence>
<protein>
    <submittedName>
        <fullName evidence="8">Sigma 54-interacting transcriptional regulator</fullName>
    </submittedName>
</protein>
<dbReference type="SUPFAM" id="SSF46689">
    <property type="entry name" value="Homeodomain-like"/>
    <property type="match status" value="1"/>
</dbReference>
<dbReference type="InterPro" id="IPR002197">
    <property type="entry name" value="HTH_Fis"/>
</dbReference>
<evidence type="ECO:0000313" key="8">
    <source>
        <dbReference type="EMBL" id="MEQ3347265.1"/>
    </source>
</evidence>
<dbReference type="SUPFAM" id="SSF52540">
    <property type="entry name" value="P-loop containing nucleoside triphosphate hydrolases"/>
    <property type="match status" value="1"/>
</dbReference>
<reference evidence="8 9" key="1">
    <citation type="submission" date="2024-04" db="EMBL/GenBank/DDBJ databases">
        <title>Human intestinal bacterial collection.</title>
        <authorList>
            <person name="Pauvert C."/>
            <person name="Hitch T.C.A."/>
            <person name="Clavel T."/>
        </authorList>
    </citation>
    <scope>NUCLEOTIDE SEQUENCE [LARGE SCALE GENOMIC DNA]</scope>
    <source>
        <strain evidence="8 9">CLA-SR-H019</strain>
    </source>
</reference>
<keyword evidence="1" id="KW-0547">Nucleotide-binding</keyword>
<dbReference type="Pfam" id="PF13426">
    <property type="entry name" value="PAS_9"/>
    <property type="match status" value="1"/>
</dbReference>
<dbReference type="NCBIfam" id="TIGR00229">
    <property type="entry name" value="sensory_box"/>
    <property type="match status" value="1"/>
</dbReference>
<gene>
    <name evidence="8" type="ORF">AAA073_07440</name>
</gene>
<dbReference type="EMBL" id="JBBNPP010000015">
    <property type="protein sequence ID" value="MEQ3347265.1"/>
    <property type="molecule type" value="Genomic_DNA"/>
</dbReference>
<feature type="domain" description="PAS" evidence="6">
    <location>
        <begin position="9"/>
        <end position="89"/>
    </location>
</feature>
<dbReference type="SUPFAM" id="SSF55785">
    <property type="entry name" value="PYP-like sensor domain (PAS domain)"/>
    <property type="match status" value="1"/>
</dbReference>
<evidence type="ECO:0000256" key="3">
    <source>
        <dbReference type="ARBA" id="ARBA00023015"/>
    </source>
</evidence>
<dbReference type="InterPro" id="IPR000700">
    <property type="entry name" value="PAS-assoc_C"/>
</dbReference>
<accession>A0ABV1J302</accession>
<dbReference type="PROSITE" id="PS50045">
    <property type="entry name" value="SIGMA54_INTERACT_4"/>
    <property type="match status" value="1"/>
</dbReference>
<dbReference type="InterPro" id="IPR035965">
    <property type="entry name" value="PAS-like_dom_sf"/>
</dbReference>
<proteinExistence type="predicted"/>
<evidence type="ECO:0000256" key="2">
    <source>
        <dbReference type="ARBA" id="ARBA00022840"/>
    </source>
</evidence>
<dbReference type="PROSITE" id="PS00675">
    <property type="entry name" value="SIGMA54_INTERACT_1"/>
    <property type="match status" value="1"/>
</dbReference>
<evidence type="ECO:0000256" key="1">
    <source>
        <dbReference type="ARBA" id="ARBA00022741"/>
    </source>
</evidence>
<dbReference type="InterPro" id="IPR025662">
    <property type="entry name" value="Sigma_54_int_dom_ATP-bd_1"/>
</dbReference>
<dbReference type="PANTHER" id="PTHR32071:SF57">
    <property type="entry name" value="C4-DICARBOXYLATE TRANSPORT TRANSCRIPTIONAL REGULATORY PROTEIN DCTD"/>
    <property type="match status" value="1"/>
</dbReference>
<evidence type="ECO:0000259" key="6">
    <source>
        <dbReference type="PROSITE" id="PS50112"/>
    </source>
</evidence>
<dbReference type="InterPro" id="IPR058031">
    <property type="entry name" value="AAA_lid_NorR"/>
</dbReference>
<dbReference type="PROSITE" id="PS50113">
    <property type="entry name" value="PAC"/>
    <property type="match status" value="1"/>
</dbReference>
<dbReference type="Gene3D" id="3.40.50.300">
    <property type="entry name" value="P-loop containing nucleotide triphosphate hydrolases"/>
    <property type="match status" value="1"/>
</dbReference>